<sequence>MQTNAMAIQQLRTIRYYELFAESRTEVNPVGYKDLEWKSVHRMKDAYITTQEDLKTISCGVSSKTKTQKYYGDQTIVGSFDFVWNKLENIVWKLSTEARAP</sequence>
<evidence type="ECO:0000313" key="2">
    <source>
        <dbReference type="WBParaSite" id="Hba_19826"/>
    </source>
</evidence>
<protein>
    <submittedName>
        <fullName evidence="2">SCP domain-containing protein</fullName>
    </submittedName>
</protein>
<dbReference type="Proteomes" id="UP000095283">
    <property type="component" value="Unplaced"/>
</dbReference>
<dbReference type="WBParaSite" id="Hba_19826">
    <property type="protein sequence ID" value="Hba_19826"/>
    <property type="gene ID" value="Hba_19826"/>
</dbReference>
<name>A0A1I7XQ10_HETBA</name>
<accession>A0A1I7XQ10</accession>
<evidence type="ECO:0000313" key="1">
    <source>
        <dbReference type="Proteomes" id="UP000095283"/>
    </source>
</evidence>
<organism evidence="1 2">
    <name type="scientific">Heterorhabditis bacteriophora</name>
    <name type="common">Entomopathogenic nematode worm</name>
    <dbReference type="NCBI Taxonomy" id="37862"/>
    <lineage>
        <taxon>Eukaryota</taxon>
        <taxon>Metazoa</taxon>
        <taxon>Ecdysozoa</taxon>
        <taxon>Nematoda</taxon>
        <taxon>Chromadorea</taxon>
        <taxon>Rhabditida</taxon>
        <taxon>Rhabditina</taxon>
        <taxon>Rhabditomorpha</taxon>
        <taxon>Strongyloidea</taxon>
        <taxon>Heterorhabditidae</taxon>
        <taxon>Heterorhabditis</taxon>
    </lineage>
</organism>
<keyword evidence="1" id="KW-1185">Reference proteome</keyword>
<reference evidence="2" key="1">
    <citation type="submission" date="2016-11" db="UniProtKB">
        <authorList>
            <consortium name="WormBaseParasite"/>
        </authorList>
    </citation>
    <scope>IDENTIFICATION</scope>
</reference>
<proteinExistence type="predicted"/>
<dbReference type="AlphaFoldDB" id="A0A1I7XQ10"/>